<dbReference type="PANTHER" id="PTHR44167">
    <property type="entry name" value="OVARIAN-SPECIFIC SERINE/THREONINE-PROTEIN KINASE LOK-RELATED"/>
    <property type="match status" value="1"/>
</dbReference>
<dbReference type="SUPFAM" id="SSF56112">
    <property type="entry name" value="Protein kinase-like (PK-like)"/>
    <property type="match status" value="1"/>
</dbReference>
<dbReference type="Gene3D" id="1.10.510.10">
    <property type="entry name" value="Transferase(Phosphotransferase) domain 1"/>
    <property type="match status" value="1"/>
</dbReference>
<protein>
    <recommendedName>
        <fullName evidence="1">Protein kinase domain-containing protein</fullName>
    </recommendedName>
</protein>
<comment type="caution">
    <text evidence="2">The sequence shown here is derived from an EMBL/GenBank/DDBJ whole genome shotgun (WGS) entry which is preliminary data.</text>
</comment>
<dbReference type="AlphaFoldDB" id="A0A4U5M6P1"/>
<proteinExistence type="predicted"/>
<evidence type="ECO:0000313" key="3">
    <source>
        <dbReference type="Proteomes" id="UP000298663"/>
    </source>
</evidence>
<dbReference type="EMBL" id="AZBU02000009">
    <property type="protein sequence ID" value="TKR64548.1"/>
    <property type="molecule type" value="Genomic_DNA"/>
</dbReference>
<dbReference type="InterPro" id="IPR011009">
    <property type="entry name" value="Kinase-like_dom_sf"/>
</dbReference>
<name>A0A4U5M6P1_STECR</name>
<dbReference type="Proteomes" id="UP000298663">
    <property type="component" value="Unassembled WGS sequence"/>
</dbReference>
<reference evidence="2 3" key="1">
    <citation type="journal article" date="2015" name="Genome Biol.">
        <title>Comparative genomics of Steinernema reveals deeply conserved gene regulatory networks.</title>
        <authorList>
            <person name="Dillman A.R."/>
            <person name="Macchietto M."/>
            <person name="Porter C.F."/>
            <person name="Rogers A."/>
            <person name="Williams B."/>
            <person name="Antoshechkin I."/>
            <person name="Lee M.M."/>
            <person name="Goodwin Z."/>
            <person name="Lu X."/>
            <person name="Lewis E.E."/>
            <person name="Goodrich-Blair H."/>
            <person name="Stock S.P."/>
            <person name="Adams B.J."/>
            <person name="Sternberg P.W."/>
            <person name="Mortazavi A."/>
        </authorList>
    </citation>
    <scope>NUCLEOTIDE SEQUENCE [LARGE SCALE GENOMIC DNA]</scope>
    <source>
        <strain evidence="2 3">ALL</strain>
    </source>
</reference>
<dbReference type="PANTHER" id="PTHR44167:SF30">
    <property type="entry name" value="PHOSPHORYLASE KINASE"/>
    <property type="match status" value="1"/>
</dbReference>
<sequence>MAEKLYQGALKHPNIIKLIHAQLSDLTLVSELAKFDLHWVLFERKRSLTTRTKRLIPPQLIDALAYMHSQEIVHQDLKYENIVFINATTVKIIDFGLAATIKLDENGEEIAAKNRAGTSRYWSPQKLAGTPILATKEDVFSLAQMLLAIEVGNPWDKPDKRMRAYRNWVKNPMADERFATLATQQEEYYLLLRWMLNHDQEGRCSALEAKESRYMKTACFQKRGRKRPRKIALGVL</sequence>
<dbReference type="PROSITE" id="PS00108">
    <property type="entry name" value="PROTEIN_KINASE_ST"/>
    <property type="match status" value="1"/>
</dbReference>
<dbReference type="STRING" id="34508.A0A4U5M6P1"/>
<dbReference type="InterPro" id="IPR008271">
    <property type="entry name" value="Ser/Thr_kinase_AS"/>
</dbReference>
<dbReference type="InterPro" id="IPR000719">
    <property type="entry name" value="Prot_kinase_dom"/>
</dbReference>
<dbReference type="OrthoDB" id="5973123at2759"/>
<evidence type="ECO:0000259" key="1">
    <source>
        <dbReference type="PROSITE" id="PS50011"/>
    </source>
</evidence>
<reference evidence="2 3" key="2">
    <citation type="journal article" date="2019" name="G3 (Bethesda)">
        <title>Hybrid Assembly of the Genome of the Entomopathogenic Nematode Steinernema carpocapsae Identifies the X-Chromosome.</title>
        <authorList>
            <person name="Serra L."/>
            <person name="Macchietto M."/>
            <person name="Macias-Munoz A."/>
            <person name="McGill C.J."/>
            <person name="Rodriguez I.M."/>
            <person name="Rodriguez B."/>
            <person name="Murad R."/>
            <person name="Mortazavi A."/>
        </authorList>
    </citation>
    <scope>NUCLEOTIDE SEQUENCE [LARGE SCALE GENOMIC DNA]</scope>
    <source>
        <strain evidence="2 3">ALL</strain>
    </source>
</reference>
<dbReference type="GO" id="GO:0044773">
    <property type="term" value="P:mitotic DNA damage checkpoint signaling"/>
    <property type="evidence" value="ECO:0007669"/>
    <property type="project" value="TreeGrafter"/>
</dbReference>
<dbReference type="PROSITE" id="PS50011">
    <property type="entry name" value="PROTEIN_KINASE_DOM"/>
    <property type="match status" value="1"/>
</dbReference>
<keyword evidence="3" id="KW-1185">Reference proteome</keyword>
<gene>
    <name evidence="2" type="ORF">L596_025060</name>
</gene>
<organism evidence="2 3">
    <name type="scientific">Steinernema carpocapsae</name>
    <name type="common">Entomopathogenic nematode</name>
    <dbReference type="NCBI Taxonomy" id="34508"/>
    <lineage>
        <taxon>Eukaryota</taxon>
        <taxon>Metazoa</taxon>
        <taxon>Ecdysozoa</taxon>
        <taxon>Nematoda</taxon>
        <taxon>Chromadorea</taxon>
        <taxon>Rhabditida</taxon>
        <taxon>Tylenchina</taxon>
        <taxon>Panagrolaimomorpha</taxon>
        <taxon>Strongyloidoidea</taxon>
        <taxon>Steinernematidae</taxon>
        <taxon>Steinernema</taxon>
    </lineage>
</organism>
<dbReference type="GO" id="GO:0004674">
    <property type="term" value="F:protein serine/threonine kinase activity"/>
    <property type="evidence" value="ECO:0007669"/>
    <property type="project" value="TreeGrafter"/>
</dbReference>
<dbReference type="Pfam" id="PF00069">
    <property type="entry name" value="Pkinase"/>
    <property type="match status" value="1"/>
</dbReference>
<dbReference type="GO" id="GO:0005634">
    <property type="term" value="C:nucleus"/>
    <property type="evidence" value="ECO:0007669"/>
    <property type="project" value="TreeGrafter"/>
</dbReference>
<accession>A0A4U5M6P1</accession>
<feature type="domain" description="Protein kinase" evidence="1">
    <location>
        <begin position="1"/>
        <end position="215"/>
    </location>
</feature>
<evidence type="ECO:0000313" key="2">
    <source>
        <dbReference type="EMBL" id="TKR64548.1"/>
    </source>
</evidence>
<dbReference type="GO" id="GO:0005524">
    <property type="term" value="F:ATP binding"/>
    <property type="evidence" value="ECO:0007669"/>
    <property type="project" value="InterPro"/>
</dbReference>
<dbReference type="SMART" id="SM00220">
    <property type="entry name" value="S_TKc"/>
    <property type="match status" value="1"/>
</dbReference>